<dbReference type="PANTHER" id="PTHR43701">
    <property type="entry name" value="MEMBRANE TRANSPORTER PROTEIN MJ0441-RELATED"/>
    <property type="match status" value="1"/>
</dbReference>
<evidence type="ECO:0000256" key="4">
    <source>
        <dbReference type="ARBA" id="ARBA00023136"/>
    </source>
</evidence>
<feature type="transmembrane region" description="Helical" evidence="5">
    <location>
        <begin position="50"/>
        <end position="68"/>
    </location>
</feature>
<protein>
    <recommendedName>
        <fullName evidence="5">Probable membrane transporter protein</fullName>
    </recommendedName>
</protein>
<keyword evidence="3 5" id="KW-1133">Transmembrane helix</keyword>
<comment type="similarity">
    <text evidence="5">Belongs to the 4-toluene sulfonate uptake permease (TSUP) (TC 2.A.102) family.</text>
</comment>
<feature type="transmembrane region" description="Helical" evidence="5">
    <location>
        <begin position="12"/>
        <end position="44"/>
    </location>
</feature>
<feature type="transmembrane region" description="Helical" evidence="5">
    <location>
        <begin position="114"/>
        <end position="132"/>
    </location>
</feature>
<gene>
    <name evidence="6" type="ORF">EVJ48_08850</name>
</gene>
<evidence type="ECO:0000256" key="1">
    <source>
        <dbReference type="ARBA" id="ARBA00004141"/>
    </source>
</evidence>
<dbReference type="AlphaFoldDB" id="A0A520X8I6"/>
<keyword evidence="5" id="KW-1003">Cell membrane</keyword>
<evidence type="ECO:0000256" key="5">
    <source>
        <dbReference type="RuleBase" id="RU363041"/>
    </source>
</evidence>
<feature type="transmembrane region" description="Helical" evidence="5">
    <location>
        <begin position="217"/>
        <end position="235"/>
    </location>
</feature>
<dbReference type="InterPro" id="IPR002781">
    <property type="entry name" value="TM_pro_TauE-like"/>
</dbReference>
<evidence type="ECO:0000313" key="6">
    <source>
        <dbReference type="EMBL" id="RZV37499.1"/>
    </source>
</evidence>
<sequence>MGTLIYYISGSIWGLFTGFVFSTVGAAGGILASFGFITVLHIHAANSVKVMSQILVIVSPVVALPLYLRQDRVKQIRSILFYLGFIIAAGAIIGALSGSWFSKSYLSELKSFKYLFGYLTFLVVALMVYNILKQRKKKPEECKKEFGADTASAAENGKLNIPSVLKFSVKKIDFMCINRDYSVKPVVLFAAGFFIAVISSIFGVGGGFLIVPFLTDVIGVPVFLAAGISILVVLISSLTSVSNYIRMGVPVIVPVLSATLAGVIIGSIAGPKISRHLNEKILKYVLMVLLVFVGVFYVFKP</sequence>
<dbReference type="GO" id="GO:0005886">
    <property type="term" value="C:plasma membrane"/>
    <property type="evidence" value="ECO:0007669"/>
    <property type="project" value="UniProtKB-SubCell"/>
</dbReference>
<dbReference type="Pfam" id="PF01925">
    <property type="entry name" value="TauE"/>
    <property type="match status" value="1"/>
</dbReference>
<dbReference type="PANTHER" id="PTHR43701:SF2">
    <property type="entry name" value="MEMBRANE TRANSPORTER PROTEIN YJNA-RELATED"/>
    <property type="match status" value="1"/>
</dbReference>
<evidence type="ECO:0000256" key="2">
    <source>
        <dbReference type="ARBA" id="ARBA00022692"/>
    </source>
</evidence>
<evidence type="ECO:0000313" key="7">
    <source>
        <dbReference type="Proteomes" id="UP000322454"/>
    </source>
</evidence>
<reference evidence="6 7" key="1">
    <citation type="submission" date="2019-01" db="EMBL/GenBank/DDBJ databases">
        <title>Insights into ecological role of a new deltaproteobacterial order Candidatus Sinidesulfobacterales (Sva0485) by metagenomics and metatranscriptomics.</title>
        <authorList>
            <person name="Tan S."/>
            <person name="Liu J."/>
            <person name="Fang Y."/>
            <person name="Hedlund B."/>
            <person name="Lian Z.-H."/>
            <person name="Huang L.-Y."/>
            <person name="Li J.-T."/>
            <person name="Huang L.-N."/>
            <person name="Li W.-J."/>
            <person name="Jiang H.-C."/>
            <person name="Dong H.-L."/>
            <person name="Shu W.-S."/>
        </authorList>
    </citation>
    <scope>NUCLEOTIDE SEQUENCE [LARGE SCALE GENOMIC DNA]</scope>
    <source>
        <strain evidence="6">AP4</strain>
    </source>
</reference>
<dbReference type="Proteomes" id="UP000322454">
    <property type="component" value="Unassembled WGS sequence"/>
</dbReference>
<name>A0A520X8I6_9DELT</name>
<keyword evidence="2 5" id="KW-0812">Transmembrane</keyword>
<dbReference type="EMBL" id="SHMQ01000036">
    <property type="protein sequence ID" value="RZV37499.1"/>
    <property type="molecule type" value="Genomic_DNA"/>
</dbReference>
<keyword evidence="4 5" id="KW-0472">Membrane</keyword>
<accession>A0A520X8I6</accession>
<comment type="subcellular location">
    <subcellularLocation>
        <location evidence="5">Cell membrane</location>
        <topology evidence="5">Multi-pass membrane protein</topology>
    </subcellularLocation>
    <subcellularLocation>
        <location evidence="1">Membrane</location>
        <topology evidence="1">Multi-pass membrane protein</topology>
    </subcellularLocation>
</comment>
<feature type="transmembrane region" description="Helical" evidence="5">
    <location>
        <begin position="80"/>
        <end position="102"/>
    </location>
</feature>
<feature type="transmembrane region" description="Helical" evidence="5">
    <location>
        <begin position="247"/>
        <end position="269"/>
    </location>
</feature>
<comment type="caution">
    <text evidence="6">The sequence shown here is derived from an EMBL/GenBank/DDBJ whole genome shotgun (WGS) entry which is preliminary data.</text>
</comment>
<organism evidence="6 7">
    <name type="scientific">Candidatus Acidulodesulfobacterium acidiphilum</name>
    <dbReference type="NCBI Taxonomy" id="2597224"/>
    <lineage>
        <taxon>Bacteria</taxon>
        <taxon>Deltaproteobacteria</taxon>
        <taxon>Candidatus Acidulodesulfobacterales</taxon>
        <taxon>Candidatus Acidulodesulfobacterium</taxon>
    </lineage>
</organism>
<feature type="transmembrane region" description="Helical" evidence="5">
    <location>
        <begin position="281"/>
        <end position="299"/>
    </location>
</feature>
<dbReference type="InterPro" id="IPR051598">
    <property type="entry name" value="TSUP/Inactive_protease-like"/>
</dbReference>
<proteinExistence type="inferred from homology"/>
<feature type="transmembrane region" description="Helical" evidence="5">
    <location>
        <begin position="186"/>
        <end position="211"/>
    </location>
</feature>
<evidence type="ECO:0000256" key="3">
    <source>
        <dbReference type="ARBA" id="ARBA00022989"/>
    </source>
</evidence>